<dbReference type="EMBL" id="WUML01000007">
    <property type="protein sequence ID" value="MXO00876.1"/>
    <property type="molecule type" value="Genomic_DNA"/>
</dbReference>
<dbReference type="Gene3D" id="3.90.220.20">
    <property type="entry name" value="DNA methylase specificity domains"/>
    <property type="match status" value="2"/>
</dbReference>
<accession>A0A6N8TFC6</accession>
<gene>
    <name evidence="9" type="ORF">GR156_11220</name>
</gene>
<dbReference type="Gene3D" id="1.10.357.40">
    <property type="entry name" value="YbiA-like"/>
    <property type="match status" value="1"/>
</dbReference>
<dbReference type="Pfam" id="PF01420">
    <property type="entry name" value="Methylase_S"/>
    <property type="match status" value="1"/>
</dbReference>
<comment type="catalytic activity">
    <reaction evidence="1">
        <text>5-amino-6-(5-phospho-D-ribosylamino)uracil + H2O = 5,6-diaminouracil + D-ribose 5-phosphate</text>
        <dbReference type="Rhea" id="RHEA:55020"/>
        <dbReference type="ChEBI" id="CHEBI:15377"/>
        <dbReference type="ChEBI" id="CHEBI:46252"/>
        <dbReference type="ChEBI" id="CHEBI:58453"/>
        <dbReference type="ChEBI" id="CHEBI:78346"/>
    </reaction>
</comment>
<dbReference type="GO" id="GO:0009307">
    <property type="term" value="P:DNA restriction-modification system"/>
    <property type="evidence" value="ECO:0007669"/>
    <property type="project" value="UniProtKB-KW"/>
</dbReference>
<dbReference type="SUPFAM" id="SSF143990">
    <property type="entry name" value="YbiA-like"/>
    <property type="match status" value="1"/>
</dbReference>
<keyword evidence="5" id="KW-0238">DNA-binding</keyword>
<dbReference type="PANTHER" id="PTHR43140:SF1">
    <property type="entry name" value="TYPE I RESTRICTION ENZYME ECOKI SPECIFICITY SUBUNIT"/>
    <property type="match status" value="1"/>
</dbReference>
<evidence type="ECO:0000313" key="10">
    <source>
        <dbReference type="Proteomes" id="UP000440304"/>
    </source>
</evidence>
<dbReference type="CDD" id="cd17262">
    <property type="entry name" value="RMtype1_S_Aco12261I-TRD2-CR2"/>
    <property type="match status" value="1"/>
</dbReference>
<evidence type="ECO:0000256" key="6">
    <source>
        <dbReference type="SAM" id="MobiDB-lite"/>
    </source>
</evidence>
<evidence type="ECO:0000259" key="7">
    <source>
        <dbReference type="Pfam" id="PF01420"/>
    </source>
</evidence>
<evidence type="ECO:0000256" key="5">
    <source>
        <dbReference type="ARBA" id="ARBA00023125"/>
    </source>
</evidence>
<sequence>MSQPSQVRTYVPIESAVFLKTNERYGGLSNMAPGFPLVVNGVRIRTSEALYQSCRFPHMPEVQRMIIGERSPMTAKMRSKPYHRASRPDWDGVRVKIMRWCLRVKLAQNWATFGRLLLSTGDRPIVEKKVRRKDFWGATEQPDGTLVGMNVLGRLLMELREQLKGDEAESLRFIEPLAISEFLLFGQPIEAVQAAPNAEIPGWTPRRPSRADTAPPQPSDPQPSLFEQPMISDAEPVSAPSLPTLARDDDSQKHLSDYHPAVRDWLGDLPGRWDVLRSKYLFREIDDRTDTGTETLLSMRQAHGLIPHAKVSTKPVTPEELKGYKRVRTGQMVLNRMQASNGMFAVAREDGLVSPDYAVFQPLRPMNPDYFVDLFKTTIYRAKFRQESKGLGTGMSGFLRLYSDRFGAIHVPQPPEEEQRKIVQFIRVYDLRVRRLIRNKRRLIGLLNEQKQAIINRAITRGLNPNVAIKPTGIAWMPEIPEEWVVTPLRHLSICLDGKRVPLEASAREKMLGEIPYWGANQIIDHLNDFLFDEDLILLGEDGAPFFDRNKPVAFFSQGKVWPNNHIHVLRPKPGNRPEFIVHALNCVDYTNYVGGATRNKLTQSYMKAIPIPIPPENEQNAILEYLTRECTPLDETAERAAREIGLIQEYRERLIADVVTGKLDVRHVEIAAPEDEPILDEDDALEEELEGDAAEVMEGADADE</sequence>
<feature type="domain" description="NADAR" evidence="8">
    <location>
        <begin position="18"/>
        <end position="164"/>
    </location>
</feature>
<dbReference type="Proteomes" id="UP000440304">
    <property type="component" value="Unassembled WGS sequence"/>
</dbReference>
<evidence type="ECO:0000256" key="1">
    <source>
        <dbReference type="ARBA" id="ARBA00000022"/>
    </source>
</evidence>
<dbReference type="InterPro" id="IPR051212">
    <property type="entry name" value="Type-I_RE_S_subunit"/>
</dbReference>
<reference evidence="9 10" key="1">
    <citation type="submission" date="2019-12" db="EMBL/GenBank/DDBJ databases">
        <title>Shinella granuli gen. nov., sp. nov., and proposal of the reclassification of Zoogloea ramigera ATCC 19623 as Shinella zoogloeoides sp. nov.</title>
        <authorList>
            <person name="Gao J."/>
        </authorList>
    </citation>
    <scope>NUCLEOTIDE SEQUENCE [LARGE SCALE GENOMIC DNA]</scope>
    <source>
        <strain evidence="9 10">DSM 287</strain>
    </source>
</reference>
<feature type="domain" description="Type I restriction modification DNA specificity" evidence="7">
    <location>
        <begin position="481"/>
        <end position="629"/>
    </location>
</feature>
<proteinExistence type="inferred from homology"/>
<dbReference type="Pfam" id="PF08719">
    <property type="entry name" value="NADAR"/>
    <property type="match status" value="1"/>
</dbReference>
<dbReference type="InterPro" id="IPR037238">
    <property type="entry name" value="YbiA-like_sf"/>
</dbReference>
<evidence type="ECO:0000256" key="3">
    <source>
        <dbReference type="ARBA" id="ARBA00010923"/>
    </source>
</evidence>
<evidence type="ECO:0000256" key="2">
    <source>
        <dbReference type="ARBA" id="ARBA00000751"/>
    </source>
</evidence>
<keyword evidence="4" id="KW-0680">Restriction system</keyword>
<evidence type="ECO:0000256" key="4">
    <source>
        <dbReference type="ARBA" id="ARBA00022747"/>
    </source>
</evidence>
<evidence type="ECO:0000313" key="9">
    <source>
        <dbReference type="EMBL" id="MXO00876.1"/>
    </source>
</evidence>
<comment type="similarity">
    <text evidence="3">Belongs to the type-I restriction system S methylase family.</text>
</comment>
<dbReference type="SUPFAM" id="SSF116734">
    <property type="entry name" value="DNA methylase specificity domain"/>
    <property type="match status" value="2"/>
</dbReference>
<organism evidence="9 10">
    <name type="scientific">Shinella zoogloeoides</name>
    <name type="common">Crabtreella saccharophila</name>
    <dbReference type="NCBI Taxonomy" id="352475"/>
    <lineage>
        <taxon>Bacteria</taxon>
        <taxon>Pseudomonadati</taxon>
        <taxon>Pseudomonadota</taxon>
        <taxon>Alphaproteobacteria</taxon>
        <taxon>Hyphomicrobiales</taxon>
        <taxon>Rhizobiaceae</taxon>
        <taxon>Shinella</taxon>
    </lineage>
</organism>
<name>A0A6N8TFC6_SHIZO</name>
<evidence type="ECO:0000259" key="8">
    <source>
        <dbReference type="Pfam" id="PF08719"/>
    </source>
</evidence>
<dbReference type="InterPro" id="IPR012816">
    <property type="entry name" value="NADAR"/>
</dbReference>
<dbReference type="RefSeq" id="WP_160786257.1">
    <property type="nucleotide sequence ID" value="NZ_CP086610.1"/>
</dbReference>
<dbReference type="PANTHER" id="PTHR43140">
    <property type="entry name" value="TYPE-1 RESTRICTION ENZYME ECOKI SPECIFICITY PROTEIN"/>
    <property type="match status" value="1"/>
</dbReference>
<comment type="catalytic activity">
    <reaction evidence="2">
        <text>2,5-diamino-6-hydroxy-4-(5-phosphoribosylamino)-pyrimidine + H2O = 2,5,6-triamino-4-hydroxypyrimidine + D-ribose 5-phosphate</text>
        <dbReference type="Rhea" id="RHEA:23436"/>
        <dbReference type="ChEBI" id="CHEBI:15377"/>
        <dbReference type="ChEBI" id="CHEBI:58614"/>
        <dbReference type="ChEBI" id="CHEBI:78346"/>
        <dbReference type="ChEBI" id="CHEBI:137796"/>
    </reaction>
</comment>
<dbReference type="GO" id="GO:0003677">
    <property type="term" value="F:DNA binding"/>
    <property type="evidence" value="ECO:0007669"/>
    <property type="project" value="UniProtKB-KW"/>
</dbReference>
<dbReference type="InterPro" id="IPR000055">
    <property type="entry name" value="Restrct_endonuc_typeI_TRD"/>
</dbReference>
<dbReference type="OrthoDB" id="164285at2"/>
<dbReference type="Gene3D" id="1.10.287.1120">
    <property type="entry name" value="Bipartite methylase S protein"/>
    <property type="match status" value="1"/>
</dbReference>
<dbReference type="CDD" id="cd15457">
    <property type="entry name" value="NADAR"/>
    <property type="match status" value="1"/>
</dbReference>
<dbReference type="AlphaFoldDB" id="A0A6N8TFC6"/>
<protein>
    <submittedName>
        <fullName evidence="9">DUF1768 domain-containing protein</fullName>
    </submittedName>
</protein>
<comment type="caution">
    <text evidence="9">The sequence shown here is derived from an EMBL/GenBank/DDBJ whole genome shotgun (WGS) entry which is preliminary data.</text>
</comment>
<feature type="region of interest" description="Disordered" evidence="6">
    <location>
        <begin position="196"/>
        <end position="227"/>
    </location>
</feature>
<dbReference type="InterPro" id="IPR044946">
    <property type="entry name" value="Restrct_endonuc_typeI_TRD_sf"/>
</dbReference>